<comment type="function">
    <text evidence="8">Catalyzes the transfer of a phosphate group to glutamate to form L-glutamate 5-phosphate.</text>
</comment>
<dbReference type="PROSITE" id="PS50890">
    <property type="entry name" value="PUA"/>
    <property type="match status" value="1"/>
</dbReference>
<keyword evidence="11" id="KW-1185">Reference proteome</keyword>
<dbReference type="Pfam" id="PF00696">
    <property type="entry name" value="AA_kinase"/>
    <property type="match status" value="1"/>
</dbReference>
<dbReference type="Proteomes" id="UP000630149">
    <property type="component" value="Unassembled WGS sequence"/>
</dbReference>
<dbReference type="EC" id="2.7.2.11" evidence="8"/>
<dbReference type="HAMAP" id="MF_00456">
    <property type="entry name" value="ProB"/>
    <property type="match status" value="1"/>
</dbReference>
<dbReference type="InterPro" id="IPR036393">
    <property type="entry name" value="AceGlu_kinase-like_sf"/>
</dbReference>
<dbReference type="InterPro" id="IPR011529">
    <property type="entry name" value="Glu_5kinase"/>
</dbReference>
<comment type="caution">
    <text evidence="8">Lacks conserved residue(s) required for the propagation of feature annotation.</text>
</comment>
<dbReference type="NCBIfam" id="TIGR01027">
    <property type="entry name" value="proB"/>
    <property type="match status" value="1"/>
</dbReference>
<dbReference type="GO" id="GO:0004349">
    <property type="term" value="F:glutamate 5-kinase activity"/>
    <property type="evidence" value="ECO:0007669"/>
    <property type="project" value="UniProtKB-UniRule"/>
</dbReference>
<feature type="binding site" evidence="8">
    <location>
        <position position="6"/>
    </location>
    <ligand>
        <name>ATP</name>
        <dbReference type="ChEBI" id="CHEBI:30616"/>
    </ligand>
</feature>
<keyword evidence="7 8" id="KW-0067">ATP-binding</keyword>
<dbReference type="PIRSF" id="PIRSF000729">
    <property type="entry name" value="GK"/>
    <property type="match status" value="1"/>
</dbReference>
<dbReference type="InterPro" id="IPR015947">
    <property type="entry name" value="PUA-like_sf"/>
</dbReference>
<dbReference type="GO" id="GO:0055129">
    <property type="term" value="P:L-proline biosynthetic process"/>
    <property type="evidence" value="ECO:0007669"/>
    <property type="project" value="UniProtKB-UniRule"/>
</dbReference>
<evidence type="ECO:0000256" key="1">
    <source>
        <dbReference type="ARBA" id="ARBA00022490"/>
    </source>
</evidence>
<keyword evidence="3 8" id="KW-0641">Proline biosynthesis</keyword>
<keyword evidence="4 8" id="KW-0808">Transferase</keyword>
<comment type="catalytic activity">
    <reaction evidence="8">
        <text>L-glutamate + ATP = L-glutamyl 5-phosphate + ADP</text>
        <dbReference type="Rhea" id="RHEA:14877"/>
        <dbReference type="ChEBI" id="CHEBI:29985"/>
        <dbReference type="ChEBI" id="CHEBI:30616"/>
        <dbReference type="ChEBI" id="CHEBI:58274"/>
        <dbReference type="ChEBI" id="CHEBI:456216"/>
        <dbReference type="EC" id="2.7.2.11"/>
    </reaction>
</comment>
<dbReference type="EMBL" id="BMOB01000002">
    <property type="protein sequence ID" value="GGI79384.1"/>
    <property type="molecule type" value="Genomic_DNA"/>
</dbReference>
<accession>A0A917JSH9</accession>
<dbReference type="CDD" id="cd04242">
    <property type="entry name" value="AAK_G5K_ProB"/>
    <property type="match status" value="1"/>
</dbReference>
<dbReference type="GO" id="GO:0005829">
    <property type="term" value="C:cytosol"/>
    <property type="evidence" value="ECO:0007669"/>
    <property type="project" value="TreeGrafter"/>
</dbReference>
<evidence type="ECO:0000256" key="6">
    <source>
        <dbReference type="ARBA" id="ARBA00022777"/>
    </source>
</evidence>
<dbReference type="SMART" id="SM00359">
    <property type="entry name" value="PUA"/>
    <property type="match status" value="1"/>
</dbReference>
<dbReference type="InterPro" id="IPR005715">
    <property type="entry name" value="Glu_5kinase/COase_Synthase"/>
</dbReference>
<dbReference type="Gene3D" id="3.40.1160.10">
    <property type="entry name" value="Acetylglutamate kinase-like"/>
    <property type="match status" value="1"/>
</dbReference>
<feature type="binding site" evidence="8">
    <location>
        <position position="46"/>
    </location>
    <ligand>
        <name>substrate</name>
    </ligand>
</feature>
<dbReference type="RefSeq" id="WP_131775978.1">
    <property type="nucleotide sequence ID" value="NZ_BMOB01000002.1"/>
</dbReference>
<comment type="pathway">
    <text evidence="8">Amino-acid biosynthesis; L-proline biosynthesis; L-glutamate 5-semialdehyde from L-glutamate: step 1/2.</text>
</comment>
<dbReference type="InterPro" id="IPR036974">
    <property type="entry name" value="PUA_sf"/>
</dbReference>
<comment type="caution">
    <text evidence="10">The sequence shown here is derived from an EMBL/GenBank/DDBJ whole genome shotgun (WGS) entry which is preliminary data.</text>
</comment>
<dbReference type="InterPro" id="IPR002478">
    <property type="entry name" value="PUA"/>
</dbReference>
<dbReference type="InterPro" id="IPR041739">
    <property type="entry name" value="G5K_ProB"/>
</dbReference>
<dbReference type="PANTHER" id="PTHR43654">
    <property type="entry name" value="GLUTAMATE 5-KINASE"/>
    <property type="match status" value="1"/>
</dbReference>
<evidence type="ECO:0000256" key="3">
    <source>
        <dbReference type="ARBA" id="ARBA00022650"/>
    </source>
</evidence>
<keyword evidence="1 8" id="KW-0963">Cytoplasm</keyword>
<comment type="subcellular location">
    <subcellularLocation>
        <location evidence="8">Cytoplasm</location>
    </subcellularLocation>
</comment>
<dbReference type="SUPFAM" id="SSF53633">
    <property type="entry name" value="Carbamate kinase-like"/>
    <property type="match status" value="1"/>
</dbReference>
<dbReference type="PRINTS" id="PR00474">
    <property type="entry name" value="GLU5KINASE"/>
</dbReference>
<evidence type="ECO:0000259" key="9">
    <source>
        <dbReference type="SMART" id="SM00359"/>
    </source>
</evidence>
<evidence type="ECO:0000313" key="11">
    <source>
        <dbReference type="Proteomes" id="UP000630149"/>
    </source>
</evidence>
<evidence type="ECO:0000256" key="8">
    <source>
        <dbReference type="HAMAP-Rule" id="MF_00456"/>
    </source>
</evidence>
<reference evidence="10" key="1">
    <citation type="journal article" date="2014" name="Int. J. Syst. Evol. Microbiol.">
        <title>Complete genome sequence of Corynebacterium casei LMG S-19264T (=DSM 44701T), isolated from a smear-ripened cheese.</title>
        <authorList>
            <consortium name="US DOE Joint Genome Institute (JGI-PGF)"/>
            <person name="Walter F."/>
            <person name="Albersmeier A."/>
            <person name="Kalinowski J."/>
            <person name="Ruckert C."/>
        </authorList>
    </citation>
    <scope>NUCLEOTIDE SEQUENCE</scope>
    <source>
        <strain evidence="10">JCM 13919</strain>
    </source>
</reference>
<reference evidence="10" key="2">
    <citation type="submission" date="2020-09" db="EMBL/GenBank/DDBJ databases">
        <authorList>
            <person name="Sun Q."/>
            <person name="Ohkuma M."/>
        </authorList>
    </citation>
    <scope>NUCLEOTIDE SEQUENCE</scope>
    <source>
        <strain evidence="10">JCM 13919</strain>
    </source>
</reference>
<feature type="binding site" evidence="8">
    <location>
        <position position="149"/>
    </location>
    <ligand>
        <name>substrate</name>
    </ligand>
</feature>
<proteinExistence type="inferred from homology"/>
<dbReference type="Pfam" id="PF01472">
    <property type="entry name" value="PUA"/>
    <property type="match status" value="1"/>
</dbReference>
<evidence type="ECO:0000256" key="2">
    <source>
        <dbReference type="ARBA" id="ARBA00022605"/>
    </source>
</evidence>
<dbReference type="InterPro" id="IPR001048">
    <property type="entry name" value="Asp/Glu/Uridylate_kinase"/>
</dbReference>
<feature type="binding site" evidence="8">
    <location>
        <position position="137"/>
    </location>
    <ligand>
        <name>substrate</name>
    </ligand>
</feature>
<dbReference type="AlphaFoldDB" id="A0A917JSH9"/>
<organism evidence="10 11">
    <name type="scientific">Legionella impletisoli</name>
    <dbReference type="NCBI Taxonomy" id="343510"/>
    <lineage>
        <taxon>Bacteria</taxon>
        <taxon>Pseudomonadati</taxon>
        <taxon>Pseudomonadota</taxon>
        <taxon>Gammaproteobacteria</taxon>
        <taxon>Legionellales</taxon>
        <taxon>Legionellaceae</taxon>
        <taxon>Legionella</taxon>
    </lineage>
</organism>
<dbReference type="SUPFAM" id="SSF88697">
    <property type="entry name" value="PUA domain-like"/>
    <property type="match status" value="1"/>
</dbReference>
<keyword evidence="2 8" id="KW-0028">Amino-acid biosynthesis</keyword>
<dbReference type="PANTHER" id="PTHR43654:SF1">
    <property type="entry name" value="ISOPENTENYL PHOSPHATE KINASE"/>
    <property type="match status" value="1"/>
</dbReference>
<evidence type="ECO:0000256" key="5">
    <source>
        <dbReference type="ARBA" id="ARBA00022741"/>
    </source>
</evidence>
<evidence type="ECO:0000256" key="7">
    <source>
        <dbReference type="ARBA" id="ARBA00022840"/>
    </source>
</evidence>
<dbReference type="GO" id="GO:0003723">
    <property type="term" value="F:RNA binding"/>
    <property type="evidence" value="ECO:0007669"/>
    <property type="project" value="InterPro"/>
</dbReference>
<dbReference type="FunFam" id="3.40.1160.10:FF:000006">
    <property type="entry name" value="Glutamate 5-kinase"/>
    <property type="match status" value="1"/>
</dbReference>
<feature type="domain" description="PUA" evidence="9">
    <location>
        <begin position="273"/>
        <end position="352"/>
    </location>
</feature>
<dbReference type="Gene3D" id="2.30.130.10">
    <property type="entry name" value="PUA domain"/>
    <property type="match status" value="1"/>
</dbReference>
<comment type="similarity">
    <text evidence="8">Belongs to the glutamate 5-kinase family.</text>
</comment>
<protein>
    <recommendedName>
        <fullName evidence="8">Glutamate 5-kinase</fullName>
        <ecNumber evidence="8">2.7.2.11</ecNumber>
    </recommendedName>
    <alternativeName>
        <fullName evidence="8">Gamma-glutamyl kinase</fullName>
        <shortName evidence="8">GK</shortName>
    </alternativeName>
</protein>
<keyword evidence="5 8" id="KW-0547">Nucleotide-binding</keyword>
<name>A0A917JSH9_9GAMM</name>
<evidence type="ECO:0000256" key="4">
    <source>
        <dbReference type="ARBA" id="ARBA00022679"/>
    </source>
</evidence>
<dbReference type="OrthoDB" id="9804434at2"/>
<dbReference type="InterPro" id="IPR001057">
    <property type="entry name" value="Glu/AcGlu_kinase"/>
</dbReference>
<gene>
    <name evidence="8 10" type="primary">proB</name>
    <name evidence="10" type="ORF">GCM10007966_04910</name>
</gene>
<evidence type="ECO:0000313" key="10">
    <source>
        <dbReference type="EMBL" id="GGI79384.1"/>
    </source>
</evidence>
<dbReference type="GO" id="GO:0005524">
    <property type="term" value="F:ATP binding"/>
    <property type="evidence" value="ECO:0007669"/>
    <property type="project" value="UniProtKB-KW"/>
</dbReference>
<sequence length="355" mass="39693">MKLIIKVGTQSILSQDGDPFFQLIDHLVAQLARLQLAGHQLVLVSSGAVSSGRKIAREHLERQYGHSIGEKQTLASLGQVELMRLFADAFKPYNLLVSQLLLTKQDFHTRKHYLNIARLFRELLNQQYIIPIVNENDSVAIEELMFTDNDELAGLIAAQLGADKLIILSNVPGVYTDEPGSKDAELISIIDPNQSWPEVSMSKSIHGRGGMFSKLATAKKISSLGITTHIACIKEPNVIERIVNQESLGTIILPNKRKSNIKRWIAFADRQNASVYINAELYRLLKDTQQTRSLLPIGLVKINGTFKKGDLINICSLTNERVGVGIARYDSTRLNEFIGQKGKPVFIHYDQLHIF</sequence>
<keyword evidence="6 8" id="KW-0418">Kinase</keyword>